<feature type="domain" description="AprE-like beta-barrel" evidence="9">
    <location>
        <begin position="388"/>
        <end position="461"/>
    </location>
</feature>
<gene>
    <name evidence="10" type="ORF">F8153_03410</name>
</gene>
<keyword evidence="6" id="KW-0175">Coiled coil</keyword>
<dbReference type="EMBL" id="WBZB01000012">
    <property type="protein sequence ID" value="KAB3531778.1"/>
    <property type="molecule type" value="Genomic_DNA"/>
</dbReference>
<comment type="subcellular location">
    <subcellularLocation>
        <location evidence="1">Membrane</location>
        <topology evidence="1">Single-pass membrane protein</topology>
    </subcellularLocation>
</comment>
<keyword evidence="5 7" id="KW-0472">Membrane</keyword>
<keyword evidence="3 7" id="KW-0812">Transmembrane</keyword>
<evidence type="ECO:0000256" key="7">
    <source>
        <dbReference type="SAM" id="Phobius"/>
    </source>
</evidence>
<dbReference type="PANTHER" id="PTHR30386:SF26">
    <property type="entry name" value="TRANSPORT PROTEIN COMB"/>
    <property type="match status" value="1"/>
</dbReference>
<dbReference type="Gene3D" id="2.40.50.100">
    <property type="match status" value="1"/>
</dbReference>
<evidence type="ECO:0000313" key="10">
    <source>
        <dbReference type="EMBL" id="KAB3531778.1"/>
    </source>
</evidence>
<feature type="domain" description="Multidrug resistance protein MdtA-like barrel-sandwich hybrid" evidence="8">
    <location>
        <begin position="66"/>
        <end position="374"/>
    </location>
</feature>
<evidence type="ECO:0000259" key="8">
    <source>
        <dbReference type="Pfam" id="PF25917"/>
    </source>
</evidence>
<dbReference type="AlphaFoldDB" id="A0A833MAW2"/>
<dbReference type="InterPro" id="IPR058982">
    <property type="entry name" value="Beta-barrel_AprE"/>
</dbReference>
<dbReference type="InterPro" id="IPR058625">
    <property type="entry name" value="MdtA-like_BSH"/>
</dbReference>
<keyword evidence="11" id="KW-1185">Reference proteome</keyword>
<evidence type="ECO:0000313" key="11">
    <source>
        <dbReference type="Proteomes" id="UP000465601"/>
    </source>
</evidence>
<evidence type="ECO:0000259" key="9">
    <source>
        <dbReference type="Pfam" id="PF26002"/>
    </source>
</evidence>
<dbReference type="RefSeq" id="WP_151864958.1">
    <property type="nucleotide sequence ID" value="NZ_WBZB01000012.1"/>
</dbReference>
<proteinExistence type="inferred from homology"/>
<dbReference type="Gene3D" id="2.40.30.170">
    <property type="match status" value="1"/>
</dbReference>
<evidence type="ECO:0000256" key="6">
    <source>
        <dbReference type="SAM" id="Coils"/>
    </source>
</evidence>
<evidence type="ECO:0000256" key="3">
    <source>
        <dbReference type="ARBA" id="ARBA00022692"/>
    </source>
</evidence>
<keyword evidence="4 7" id="KW-1133">Transmembrane helix</keyword>
<comment type="caution">
    <text evidence="10">The sequence shown here is derived from an EMBL/GenBank/DDBJ whole genome shotgun (WGS) entry which is preliminary data.</text>
</comment>
<evidence type="ECO:0000256" key="1">
    <source>
        <dbReference type="ARBA" id="ARBA00004167"/>
    </source>
</evidence>
<evidence type="ECO:0000256" key="5">
    <source>
        <dbReference type="ARBA" id="ARBA00023136"/>
    </source>
</evidence>
<comment type="similarity">
    <text evidence="2">Belongs to the membrane fusion protein (MFP) (TC 8.A.1) family.</text>
</comment>
<evidence type="ECO:0000256" key="4">
    <source>
        <dbReference type="ARBA" id="ARBA00022989"/>
    </source>
</evidence>
<reference evidence="10 11" key="1">
    <citation type="submission" date="2019-10" db="EMBL/GenBank/DDBJ databases">
        <title>Alkaliphilus serpentinus sp. nov. and Alkaliphilus pronyensis sp. nov., two novel anaerobic alkaliphilic species isolated from the serpentinized-hosted hydrothermal field of the Prony Bay (New Caledonia).</title>
        <authorList>
            <person name="Postec A."/>
        </authorList>
    </citation>
    <scope>NUCLEOTIDE SEQUENCE [LARGE SCALE GENOMIC DNA]</scope>
    <source>
        <strain evidence="10 11">LacT</strain>
    </source>
</reference>
<evidence type="ECO:0000256" key="2">
    <source>
        <dbReference type="ARBA" id="ARBA00009477"/>
    </source>
</evidence>
<feature type="coiled-coil region" evidence="6">
    <location>
        <begin position="316"/>
        <end position="350"/>
    </location>
</feature>
<feature type="coiled-coil region" evidence="6">
    <location>
        <begin position="213"/>
        <end position="271"/>
    </location>
</feature>
<protein>
    <submittedName>
        <fullName evidence="10">HlyD family efflux transporter periplasmic adaptor subunit</fullName>
    </submittedName>
</protein>
<dbReference type="OrthoDB" id="357309at2"/>
<dbReference type="InterPro" id="IPR050739">
    <property type="entry name" value="MFP"/>
</dbReference>
<sequence length="463" mass="53548">MKGIIQDIKDLTDSRELLLSKPHPFISIFIYLLIIIITTATLWTYFGEMDIYIKTSGVVRPSETVSTITNKVSGNIIEIHYSEGKKVQLGDLLYIIDNSQMILERDAVAWELKIASQELGNLIKFSENIDSVENPFNKDVEEEEDYYYKFLKYRTDYDLELKRLELESNRVELDINQYTYLSKQLDNLIKLRESIIVKSNLFGESNSIFYTKYEIYRQNIEELETLMAINENEYEVAKVLFNSGGISKKELEDKENTVKQMDLDLKKYKNDYSLSVYSSIEEIEVRLRELRINILNNEVGLEVSNLTPEKHKIDTLIQIDDKINSLLDKVERLEKDLEKHEIAIKDSRVSSPRDGTVNVNVELSEGDYLQNGIEVLTIVPETGSKFKVQLFVSNKDIASIKVGDEVKYHFQALPYREYGELTGEITSISTDAKIDNQRTVSYYIVEASIDNKPLYSYKGARLK</sequence>
<feature type="transmembrane region" description="Helical" evidence="7">
    <location>
        <begin position="25"/>
        <end position="46"/>
    </location>
</feature>
<accession>A0A833MAW2</accession>
<dbReference type="Proteomes" id="UP000465601">
    <property type="component" value="Unassembled WGS sequence"/>
</dbReference>
<dbReference type="SUPFAM" id="SSF111369">
    <property type="entry name" value="HlyD-like secretion proteins"/>
    <property type="match status" value="1"/>
</dbReference>
<organism evidence="10 11">
    <name type="scientific">Alkaliphilus serpentinus</name>
    <dbReference type="NCBI Taxonomy" id="1482731"/>
    <lineage>
        <taxon>Bacteria</taxon>
        <taxon>Bacillati</taxon>
        <taxon>Bacillota</taxon>
        <taxon>Clostridia</taxon>
        <taxon>Peptostreptococcales</taxon>
        <taxon>Natronincolaceae</taxon>
        <taxon>Alkaliphilus</taxon>
    </lineage>
</organism>
<dbReference type="GO" id="GO:0016020">
    <property type="term" value="C:membrane"/>
    <property type="evidence" value="ECO:0007669"/>
    <property type="project" value="UniProtKB-SubCell"/>
</dbReference>
<dbReference type="Pfam" id="PF25917">
    <property type="entry name" value="BSH_RND"/>
    <property type="match status" value="1"/>
</dbReference>
<dbReference type="Pfam" id="PF26002">
    <property type="entry name" value="Beta-barrel_AprE"/>
    <property type="match status" value="1"/>
</dbReference>
<name>A0A833MAW2_9FIRM</name>
<dbReference type="PANTHER" id="PTHR30386">
    <property type="entry name" value="MEMBRANE FUSION SUBUNIT OF EMRAB-TOLC MULTIDRUG EFFLUX PUMP"/>
    <property type="match status" value="1"/>
</dbReference>